<evidence type="ECO:0000256" key="1">
    <source>
        <dbReference type="SAM" id="MobiDB-lite"/>
    </source>
</evidence>
<keyword evidence="3" id="KW-1185">Reference proteome</keyword>
<dbReference type="EMBL" id="JAWDJX010000092">
    <property type="protein sequence ID" value="KAK3046435.1"/>
    <property type="molecule type" value="Genomic_DNA"/>
</dbReference>
<protein>
    <submittedName>
        <fullName evidence="2">Uncharacterized protein</fullName>
    </submittedName>
</protein>
<dbReference type="Proteomes" id="UP001271007">
    <property type="component" value="Unassembled WGS sequence"/>
</dbReference>
<gene>
    <name evidence="2" type="ORF">LTR09_012074</name>
</gene>
<organism evidence="2 3">
    <name type="scientific">Extremus antarcticus</name>
    <dbReference type="NCBI Taxonomy" id="702011"/>
    <lineage>
        <taxon>Eukaryota</taxon>
        <taxon>Fungi</taxon>
        <taxon>Dikarya</taxon>
        <taxon>Ascomycota</taxon>
        <taxon>Pezizomycotina</taxon>
        <taxon>Dothideomycetes</taxon>
        <taxon>Dothideomycetidae</taxon>
        <taxon>Mycosphaerellales</taxon>
        <taxon>Extremaceae</taxon>
        <taxon>Extremus</taxon>
    </lineage>
</organism>
<feature type="region of interest" description="Disordered" evidence="1">
    <location>
        <begin position="1"/>
        <end position="47"/>
    </location>
</feature>
<reference evidence="2" key="1">
    <citation type="submission" date="2023-04" db="EMBL/GenBank/DDBJ databases">
        <title>Black Yeasts Isolated from many extreme environments.</title>
        <authorList>
            <person name="Coleine C."/>
            <person name="Stajich J.E."/>
            <person name="Selbmann L."/>
        </authorList>
    </citation>
    <scope>NUCLEOTIDE SEQUENCE</scope>
    <source>
        <strain evidence="2">CCFEE 5312</strain>
    </source>
</reference>
<comment type="caution">
    <text evidence="2">The sequence shown here is derived from an EMBL/GenBank/DDBJ whole genome shotgun (WGS) entry which is preliminary data.</text>
</comment>
<evidence type="ECO:0000313" key="2">
    <source>
        <dbReference type="EMBL" id="KAK3046435.1"/>
    </source>
</evidence>
<feature type="compositionally biased region" description="Basic and acidic residues" evidence="1">
    <location>
        <begin position="10"/>
        <end position="30"/>
    </location>
</feature>
<proteinExistence type="predicted"/>
<dbReference type="AlphaFoldDB" id="A0AAJ0DAP9"/>
<evidence type="ECO:0000313" key="3">
    <source>
        <dbReference type="Proteomes" id="UP001271007"/>
    </source>
</evidence>
<name>A0AAJ0DAP9_9PEZI</name>
<sequence>MSLRRPARKSLAEEKNAGPKSRQELQREAQRSGSRHRERGKARFKELEDELAAQSQRAKRFEAECQSLQELWAADQSFLEDLERYTKSLENEVARLREQEAYSLITSASDEATVSASLSAGDENAVLGAEIRRANASKIHVRPMPLGS</sequence>
<accession>A0AAJ0DAP9</accession>